<dbReference type="SUPFAM" id="SSF46785">
    <property type="entry name" value="Winged helix' DNA-binding domain"/>
    <property type="match status" value="1"/>
</dbReference>
<dbReference type="InterPro" id="IPR011991">
    <property type="entry name" value="ArsR-like_HTH"/>
</dbReference>
<proteinExistence type="predicted"/>
<dbReference type="SMART" id="SM00418">
    <property type="entry name" value="HTH_ARSR"/>
    <property type="match status" value="1"/>
</dbReference>
<gene>
    <name evidence="3" type="ORF">C8J48_0577</name>
</gene>
<dbReference type="EMBL" id="PZZP01000001">
    <property type="protein sequence ID" value="PTM58005.1"/>
    <property type="molecule type" value="Genomic_DNA"/>
</dbReference>
<dbReference type="CDD" id="cd00090">
    <property type="entry name" value="HTH_ARSR"/>
    <property type="match status" value="1"/>
</dbReference>
<dbReference type="AlphaFoldDB" id="A0A2T4Z811"/>
<keyword evidence="1" id="KW-0238">DNA-binding</keyword>
<dbReference type="PROSITE" id="PS50987">
    <property type="entry name" value="HTH_ARSR_2"/>
    <property type="match status" value="1"/>
</dbReference>
<dbReference type="Gene3D" id="1.10.10.10">
    <property type="entry name" value="Winged helix-like DNA-binding domain superfamily/Winged helix DNA-binding domain"/>
    <property type="match status" value="1"/>
</dbReference>
<dbReference type="GO" id="GO:0003700">
    <property type="term" value="F:DNA-binding transcription factor activity"/>
    <property type="evidence" value="ECO:0007669"/>
    <property type="project" value="InterPro"/>
</dbReference>
<dbReference type="RefSeq" id="WP_107724865.1">
    <property type="nucleotide sequence ID" value="NZ_PZZP01000001.1"/>
</dbReference>
<name>A0A2T4Z811_9BACL</name>
<evidence type="ECO:0000256" key="1">
    <source>
        <dbReference type="ARBA" id="ARBA00023125"/>
    </source>
</evidence>
<keyword evidence="4" id="KW-1185">Reference proteome</keyword>
<dbReference type="PANTHER" id="PTHR39168">
    <property type="entry name" value="TRANSCRIPTIONAL REGULATOR-RELATED"/>
    <property type="match status" value="1"/>
</dbReference>
<dbReference type="Proteomes" id="UP000241639">
    <property type="component" value="Unassembled WGS sequence"/>
</dbReference>
<dbReference type="Pfam" id="PF12840">
    <property type="entry name" value="HTH_20"/>
    <property type="match status" value="1"/>
</dbReference>
<evidence type="ECO:0000313" key="3">
    <source>
        <dbReference type="EMBL" id="PTM58005.1"/>
    </source>
</evidence>
<evidence type="ECO:0000313" key="4">
    <source>
        <dbReference type="Proteomes" id="UP000241639"/>
    </source>
</evidence>
<dbReference type="InterPro" id="IPR001845">
    <property type="entry name" value="HTH_ArsR_DNA-bd_dom"/>
</dbReference>
<reference evidence="3 4" key="1">
    <citation type="submission" date="2018-04" db="EMBL/GenBank/DDBJ databases">
        <title>Genomic Encyclopedia of Archaeal and Bacterial Type Strains, Phase II (KMG-II): from individual species to whole genera.</title>
        <authorList>
            <person name="Goeker M."/>
        </authorList>
    </citation>
    <scope>NUCLEOTIDE SEQUENCE [LARGE SCALE GENOMIC DNA]</scope>
    <source>
        <strain evidence="3 4">DSM 45169</strain>
    </source>
</reference>
<comment type="caution">
    <text evidence="3">The sequence shown here is derived from an EMBL/GenBank/DDBJ whole genome shotgun (WGS) entry which is preliminary data.</text>
</comment>
<dbReference type="GO" id="GO:0046686">
    <property type="term" value="P:response to cadmium ion"/>
    <property type="evidence" value="ECO:0007669"/>
    <property type="project" value="TreeGrafter"/>
</dbReference>
<protein>
    <submittedName>
        <fullName evidence="3">ArsR family transcriptional regulator</fullName>
    </submittedName>
</protein>
<dbReference type="InterPro" id="IPR052543">
    <property type="entry name" value="HTH_Metal-responsive_Reg"/>
</dbReference>
<dbReference type="GO" id="GO:0010288">
    <property type="term" value="P:response to lead ion"/>
    <property type="evidence" value="ECO:0007669"/>
    <property type="project" value="TreeGrafter"/>
</dbReference>
<dbReference type="GO" id="GO:0097063">
    <property type="term" value="F:cadmium ion sensor activity"/>
    <property type="evidence" value="ECO:0007669"/>
    <property type="project" value="TreeGrafter"/>
</dbReference>
<feature type="domain" description="HTH arsR-type" evidence="2">
    <location>
        <begin position="1"/>
        <end position="93"/>
    </location>
</feature>
<accession>A0A2T4Z811</accession>
<dbReference type="GO" id="GO:0003677">
    <property type="term" value="F:DNA binding"/>
    <property type="evidence" value="ECO:0007669"/>
    <property type="project" value="UniProtKB-KW"/>
</dbReference>
<evidence type="ECO:0000259" key="2">
    <source>
        <dbReference type="PROSITE" id="PS50987"/>
    </source>
</evidence>
<sequence length="229" mass="26300">MIHAKLPEIARLFSDPSRVSMLTVLLDGRFHTAGELAYQAGITPQTASFHLQKLQSWDLLECDHQGRHRYYRLTSNELAQWMESFLGATPSPEIRSLRQSTQLKKLKKARTCYDHLAGECGVKLLEGLLDQKWLTEAEEKKLVLTETGKIKLIASGIDVNKALKKRRSFAHQCLDWSERRYHLAGALGSEILHFLLRKKWLIQSDASRALRLSDDGKESITYWLGVRWE</sequence>
<dbReference type="GO" id="GO:0032791">
    <property type="term" value="F:lead ion binding"/>
    <property type="evidence" value="ECO:0007669"/>
    <property type="project" value="TreeGrafter"/>
</dbReference>
<dbReference type="PANTHER" id="PTHR39168:SF1">
    <property type="entry name" value="TRANSCRIPTIONAL REGULATORY PROTEIN"/>
    <property type="match status" value="1"/>
</dbReference>
<dbReference type="OrthoDB" id="9797716at2"/>
<dbReference type="InterPro" id="IPR036390">
    <property type="entry name" value="WH_DNA-bd_sf"/>
</dbReference>
<organism evidence="3 4">
    <name type="scientific">Desmospora activa DSM 45169</name>
    <dbReference type="NCBI Taxonomy" id="1121389"/>
    <lineage>
        <taxon>Bacteria</taxon>
        <taxon>Bacillati</taxon>
        <taxon>Bacillota</taxon>
        <taxon>Bacilli</taxon>
        <taxon>Bacillales</taxon>
        <taxon>Thermoactinomycetaceae</taxon>
        <taxon>Desmospora</taxon>
    </lineage>
</organism>
<dbReference type="InterPro" id="IPR036388">
    <property type="entry name" value="WH-like_DNA-bd_sf"/>
</dbReference>